<evidence type="ECO:0000313" key="3">
    <source>
        <dbReference type="Proteomes" id="UP001171606"/>
    </source>
</evidence>
<evidence type="ECO:0000256" key="1">
    <source>
        <dbReference type="SAM" id="MobiDB-lite"/>
    </source>
</evidence>
<dbReference type="RefSeq" id="WP_301756673.1">
    <property type="nucleotide sequence ID" value="NZ_JAUJSQ010000011.1"/>
</dbReference>
<feature type="region of interest" description="Disordered" evidence="1">
    <location>
        <begin position="1"/>
        <end position="37"/>
    </location>
</feature>
<gene>
    <name evidence="2" type="ORF">QZM52_25040</name>
</gene>
<evidence type="ECO:0000313" key="2">
    <source>
        <dbReference type="EMBL" id="MDN7934558.1"/>
    </source>
</evidence>
<comment type="caution">
    <text evidence="2">The sequence shown here is derived from an EMBL/GenBank/DDBJ whole genome shotgun (WGS) entry which is preliminary data.</text>
</comment>
<proteinExistence type="predicted"/>
<name>A0ABT8PHE3_9BURK</name>
<protein>
    <submittedName>
        <fullName evidence="2">Uncharacterized protein</fullName>
    </submittedName>
</protein>
<reference evidence="2" key="1">
    <citation type="submission" date="2023-07" db="EMBL/GenBank/DDBJ databases">
        <title>A collection of bacterial strains from the Burkholderia cepacia Research Laboratory and Repository.</title>
        <authorList>
            <person name="Lipuma J."/>
            <person name="Spilker T."/>
            <person name="Caverly L."/>
        </authorList>
    </citation>
    <scope>NUCLEOTIDE SEQUENCE</scope>
    <source>
        <strain evidence="2">AU42020</strain>
    </source>
</reference>
<organism evidence="2 3">
    <name type="scientific">Burkholderia metallica</name>
    <dbReference type="NCBI Taxonomy" id="488729"/>
    <lineage>
        <taxon>Bacteria</taxon>
        <taxon>Pseudomonadati</taxon>
        <taxon>Pseudomonadota</taxon>
        <taxon>Betaproteobacteria</taxon>
        <taxon>Burkholderiales</taxon>
        <taxon>Burkholderiaceae</taxon>
        <taxon>Burkholderia</taxon>
        <taxon>Burkholderia cepacia complex</taxon>
    </lineage>
</organism>
<feature type="compositionally biased region" description="Polar residues" evidence="1">
    <location>
        <begin position="26"/>
        <end position="35"/>
    </location>
</feature>
<sequence length="126" mass="13818">MTAAETTSVDELSSETSLNPAAGRQQHASAATESQPGKEIFIVQANTMYEGSDPVRAFASRQSADAFAQKCRDHEAGRSAPPGIDAPEEEWDSWWESDRAWEQSHPAAPFSRRESYDVVTLAFEPS</sequence>
<accession>A0ABT8PHE3</accession>
<keyword evidence="3" id="KW-1185">Reference proteome</keyword>
<dbReference type="EMBL" id="JAUJSQ010000011">
    <property type="protein sequence ID" value="MDN7934558.1"/>
    <property type="molecule type" value="Genomic_DNA"/>
</dbReference>
<dbReference type="Proteomes" id="UP001171606">
    <property type="component" value="Unassembled WGS sequence"/>
</dbReference>
<feature type="compositionally biased region" description="Polar residues" evidence="1">
    <location>
        <begin position="1"/>
        <end position="19"/>
    </location>
</feature>